<comment type="caution">
    <text evidence="2">The sequence shown here is derived from an EMBL/GenBank/DDBJ whole genome shotgun (WGS) entry which is preliminary data.</text>
</comment>
<keyword evidence="3" id="KW-1185">Reference proteome</keyword>
<evidence type="ECO:0000256" key="1">
    <source>
        <dbReference type="SAM" id="MobiDB-lite"/>
    </source>
</evidence>
<feature type="compositionally biased region" description="Basic and acidic residues" evidence="1">
    <location>
        <begin position="349"/>
        <end position="370"/>
    </location>
</feature>
<reference evidence="2" key="1">
    <citation type="submission" date="2021-03" db="EMBL/GenBank/DDBJ databases">
        <title>Comparative genomics and phylogenomic investigation of the class Geoglossomycetes provide insights into ecological specialization and systematics.</title>
        <authorList>
            <person name="Melie T."/>
            <person name="Pirro S."/>
            <person name="Miller A.N."/>
            <person name="Quandt A."/>
        </authorList>
    </citation>
    <scope>NUCLEOTIDE SEQUENCE</scope>
    <source>
        <strain evidence="2">GBOQ0MN5Z8</strain>
    </source>
</reference>
<sequence length="472" mass="50607">MRKASFTNSSYAVEWTVRAVRDTESEPEPPSDDIPVLEMGTLACTESSGLYTSARQSDLIVRDAATALGNASVDVGDTILVGGPQVLKCKAREKTVGGCTKQCDGLHGSQLNPQADGTIICLSAEKDSASMANAARDEYPPIYPTQGIISNAGHSLGDRVPHSPTSWTASGFPTVDTVSNGLSDGIQNGTFEWVPVADGVAQQSLQVKKHMSTSLYQELTHTAEGQTLEDHSPRKRYASAPAADTRYRRGITGSCTPQCIEEPPQLLEIDMLSGCSSPLSTCRSSVVLDWEGDILASQGETNTQITRVNEPPTVDEPSVKNRVSKRLLGLKREAHASMSPHPPAVPSKRTGDWPDQAGDKFEERSERANLEDASSAHQPAHRKRAKKVQAARECGASIGRENQGQVREDLGVNGGSGENSGGETIAVASFPEEQTFSAAKQAQRDGLIAASYDLHSVRKVDGRWLVRNRCDA</sequence>
<evidence type="ECO:0000313" key="2">
    <source>
        <dbReference type="EMBL" id="KAH0544636.1"/>
    </source>
</evidence>
<dbReference type="EMBL" id="JAGHQL010000016">
    <property type="protein sequence ID" value="KAH0544636.1"/>
    <property type="molecule type" value="Genomic_DNA"/>
</dbReference>
<proteinExistence type="predicted"/>
<name>A0A9P8I2E3_9PEZI</name>
<accession>A0A9P8I2E3</accession>
<dbReference type="Proteomes" id="UP000698800">
    <property type="component" value="Unassembled WGS sequence"/>
</dbReference>
<protein>
    <submittedName>
        <fullName evidence="2">Uncharacterized protein</fullName>
    </submittedName>
</protein>
<feature type="region of interest" description="Disordered" evidence="1">
    <location>
        <begin position="332"/>
        <end position="383"/>
    </location>
</feature>
<dbReference type="AlphaFoldDB" id="A0A9P8I2E3"/>
<gene>
    <name evidence="2" type="ORF">FGG08_001286</name>
</gene>
<evidence type="ECO:0000313" key="3">
    <source>
        <dbReference type="Proteomes" id="UP000698800"/>
    </source>
</evidence>
<organism evidence="2 3">
    <name type="scientific">Glutinoglossum americanum</name>
    <dbReference type="NCBI Taxonomy" id="1670608"/>
    <lineage>
        <taxon>Eukaryota</taxon>
        <taxon>Fungi</taxon>
        <taxon>Dikarya</taxon>
        <taxon>Ascomycota</taxon>
        <taxon>Pezizomycotina</taxon>
        <taxon>Geoglossomycetes</taxon>
        <taxon>Geoglossales</taxon>
        <taxon>Geoglossaceae</taxon>
        <taxon>Glutinoglossum</taxon>
    </lineage>
</organism>